<proteinExistence type="predicted"/>
<sequence>MPKPLSKMRIPDPFVMNEDTVNISVWEFLKHKEFDSPSPLKGKQRGIDVQGEKFGWEIYVESKGSHGNDHDGDTVFGQGQIKVHTYNQIGKLMEYKSNSSEKSMYVMANPDIPRIRKRVQKVANSLDLLGFIRFWVQDDKSIIIEFPEHLEDRLRWLGLIEQ</sequence>
<dbReference type="RefSeq" id="WP_049680911.1">
    <property type="nucleotide sequence ID" value="NZ_LFZW01000001.1"/>
</dbReference>
<dbReference type="PATRIC" id="fig|1679170.3.peg.1820"/>
<dbReference type="Proteomes" id="UP000037146">
    <property type="component" value="Unassembled WGS sequence"/>
</dbReference>
<dbReference type="STRING" id="1679170.AC625_08490"/>
<name>A0A0K9GTI1_9BACI</name>
<accession>A0A0K9GTI1</accession>
<dbReference type="EMBL" id="LFZW01000001">
    <property type="protein sequence ID" value="KMY49577.1"/>
    <property type="molecule type" value="Genomic_DNA"/>
</dbReference>
<keyword evidence="2" id="KW-1185">Reference proteome</keyword>
<comment type="caution">
    <text evidence="1">The sequence shown here is derived from an EMBL/GenBank/DDBJ whole genome shotgun (WGS) entry which is preliminary data.</text>
</comment>
<dbReference type="OrthoDB" id="2967966at2"/>
<dbReference type="AlphaFoldDB" id="A0A0K9GTI1"/>
<protein>
    <submittedName>
        <fullName evidence="1">Uncharacterized protein</fullName>
    </submittedName>
</protein>
<organism evidence="1 2">
    <name type="scientific">Peribacillus loiseleuriae</name>
    <dbReference type="NCBI Taxonomy" id="1679170"/>
    <lineage>
        <taxon>Bacteria</taxon>
        <taxon>Bacillati</taxon>
        <taxon>Bacillota</taxon>
        <taxon>Bacilli</taxon>
        <taxon>Bacillales</taxon>
        <taxon>Bacillaceae</taxon>
        <taxon>Peribacillus</taxon>
    </lineage>
</organism>
<gene>
    <name evidence="1" type="ORF">AC625_08490</name>
</gene>
<evidence type="ECO:0000313" key="1">
    <source>
        <dbReference type="EMBL" id="KMY49577.1"/>
    </source>
</evidence>
<reference evidence="2" key="1">
    <citation type="submission" date="2015-07" db="EMBL/GenBank/DDBJ databases">
        <title>Genome sequencing project for genomic taxonomy and phylogenomics of Bacillus-like bacteria.</title>
        <authorList>
            <person name="Liu B."/>
            <person name="Wang J."/>
            <person name="Zhu Y."/>
            <person name="Liu G."/>
            <person name="Chen Q."/>
            <person name="Chen Z."/>
            <person name="Lan J."/>
            <person name="Che J."/>
            <person name="Ge C."/>
            <person name="Shi H."/>
            <person name="Pan Z."/>
            <person name="Liu X."/>
        </authorList>
    </citation>
    <scope>NUCLEOTIDE SEQUENCE [LARGE SCALE GENOMIC DNA]</scope>
    <source>
        <strain evidence="2">FJAT-27997</strain>
    </source>
</reference>
<evidence type="ECO:0000313" key="2">
    <source>
        <dbReference type="Proteomes" id="UP000037146"/>
    </source>
</evidence>